<evidence type="ECO:0000259" key="4">
    <source>
        <dbReference type="PROSITE" id="PS51184"/>
    </source>
</evidence>
<dbReference type="PANTHER" id="PTHR13096">
    <property type="entry name" value="MINA53 MYC INDUCED NUCLEAR ANTIGEN"/>
    <property type="match status" value="1"/>
</dbReference>
<dbReference type="EMBL" id="FPAB01000017">
    <property type="protein sequence ID" value="SFT23334.1"/>
    <property type="molecule type" value="Genomic_DNA"/>
</dbReference>
<accession>A0A1I6WCQ3</accession>
<dbReference type="STRING" id="1176198.SAMN05444716_11723"/>
<sequence>MTELSIAERLGGDRFLAQALGRAYRHVPGAFPGAGTLMTFADLNDLLATHRLEPPRLRLSADGEMLPQQRYATAEVTRRRTVWHRLQPADLHTRLAEGASLVVDAVDELHPPVRDLAQELERWLRTHVQVNLYASWTEREGFGVHWDDHDVLVVQLQGAKRWRIYGPTRRAPLGLDTDQPEPPPEHPVAELVMRCGDVLYLPRGWWHAVVADQGTHSLHLTAGMRTHTGADLLTWLSGVLRGSERVRADLPVHGTAGQQAAHLEQLREEVLEAFGDPGLIARYLDARDGEDPGRLRPSLPYLGPPPPDPGLGVRLTAGRARLTHPSPDGGGTVVFRGAGSEWEFAAGTAPMLRLLLDGGERTFGELADAAQLSVGQVAAVVAELVDGQVATLTGPRP</sequence>
<dbReference type="AlphaFoldDB" id="A0A1I6WCQ3"/>
<dbReference type="InterPro" id="IPR003347">
    <property type="entry name" value="JmjC_dom"/>
</dbReference>
<dbReference type="Gene3D" id="2.60.120.650">
    <property type="entry name" value="Cupin"/>
    <property type="match status" value="1"/>
</dbReference>
<evidence type="ECO:0000313" key="5">
    <source>
        <dbReference type="EMBL" id="SFT23334.1"/>
    </source>
</evidence>
<dbReference type="GO" id="GO:0046872">
    <property type="term" value="F:metal ion binding"/>
    <property type="evidence" value="ECO:0007669"/>
    <property type="project" value="UniProtKB-KW"/>
</dbReference>
<keyword evidence="6" id="KW-1185">Reference proteome</keyword>
<dbReference type="PROSITE" id="PS51184">
    <property type="entry name" value="JMJC"/>
    <property type="match status" value="1"/>
</dbReference>
<evidence type="ECO:0000256" key="2">
    <source>
        <dbReference type="ARBA" id="ARBA00022723"/>
    </source>
</evidence>
<evidence type="ECO:0000256" key="1">
    <source>
        <dbReference type="ARBA" id="ARBA00001954"/>
    </source>
</evidence>
<reference evidence="6" key="1">
    <citation type="submission" date="2016-10" db="EMBL/GenBank/DDBJ databases">
        <authorList>
            <person name="Varghese N."/>
            <person name="Submissions S."/>
        </authorList>
    </citation>
    <scope>NUCLEOTIDE SEQUENCE [LARGE SCALE GENOMIC DNA]</scope>
    <source>
        <strain evidence="6">CGMCC 4.7047</strain>
    </source>
</reference>
<comment type="cofactor">
    <cofactor evidence="1">
        <name>Fe(2+)</name>
        <dbReference type="ChEBI" id="CHEBI:29033"/>
    </cofactor>
</comment>
<dbReference type="InterPro" id="IPR039994">
    <property type="entry name" value="NO66-like"/>
</dbReference>
<organism evidence="5 6">
    <name type="scientific">Streptomyces harbinensis</name>
    <dbReference type="NCBI Taxonomy" id="1176198"/>
    <lineage>
        <taxon>Bacteria</taxon>
        <taxon>Bacillati</taxon>
        <taxon>Actinomycetota</taxon>
        <taxon>Actinomycetes</taxon>
        <taxon>Kitasatosporales</taxon>
        <taxon>Streptomycetaceae</taxon>
        <taxon>Streptomyces</taxon>
    </lineage>
</organism>
<gene>
    <name evidence="5" type="ORF">SAMN05444716_11723</name>
</gene>
<dbReference type="Pfam" id="PF08007">
    <property type="entry name" value="JmjC_2"/>
    <property type="match status" value="1"/>
</dbReference>
<name>A0A1I6WCQ3_9ACTN</name>
<keyword evidence="3" id="KW-0408">Iron</keyword>
<dbReference type="PANTHER" id="PTHR13096:SF8">
    <property type="entry name" value="RIBOSOMAL OXYGENASE 1"/>
    <property type="match status" value="1"/>
</dbReference>
<dbReference type="SUPFAM" id="SSF51197">
    <property type="entry name" value="Clavaminate synthase-like"/>
    <property type="match status" value="1"/>
</dbReference>
<protein>
    <submittedName>
        <fullName evidence="5">Cupin superfamily protein</fullName>
    </submittedName>
</protein>
<dbReference type="SMART" id="SM00558">
    <property type="entry name" value="JmjC"/>
    <property type="match status" value="1"/>
</dbReference>
<keyword evidence="2" id="KW-0479">Metal-binding</keyword>
<dbReference type="RefSeq" id="WP_093844544.1">
    <property type="nucleotide sequence ID" value="NZ_FPAB01000017.1"/>
</dbReference>
<feature type="domain" description="JmjC" evidence="4">
    <location>
        <begin position="84"/>
        <end position="241"/>
    </location>
</feature>
<evidence type="ECO:0000256" key="3">
    <source>
        <dbReference type="ARBA" id="ARBA00023004"/>
    </source>
</evidence>
<dbReference type="Proteomes" id="UP000198873">
    <property type="component" value="Unassembled WGS sequence"/>
</dbReference>
<proteinExistence type="predicted"/>
<evidence type="ECO:0000313" key="6">
    <source>
        <dbReference type="Proteomes" id="UP000198873"/>
    </source>
</evidence>